<accession>A0A258FPM5</accession>
<evidence type="ECO:0000313" key="3">
    <source>
        <dbReference type="EMBL" id="OYX34550.1"/>
    </source>
</evidence>
<dbReference type="NCBIfam" id="NF033537">
    <property type="entry name" value="lasso_biosyn_B2"/>
    <property type="match status" value="1"/>
</dbReference>
<dbReference type="InterPro" id="IPR032708">
    <property type="entry name" value="McjB_C"/>
</dbReference>
<dbReference type="EMBL" id="NCEB01000008">
    <property type="protein sequence ID" value="OYX34550.1"/>
    <property type="molecule type" value="Genomic_DNA"/>
</dbReference>
<name>A0A258FPM5_9CAUL</name>
<feature type="region of interest" description="Disordered" evidence="1">
    <location>
        <begin position="64"/>
        <end position="87"/>
    </location>
</feature>
<protein>
    <recommendedName>
        <fullName evidence="2">Microcin J25-processing protein McjB C-terminal domain-containing protein</fullName>
    </recommendedName>
</protein>
<sequence>MADLTCAPGIHMARVGPDIVLLDTAADRYSALPDLGEEIDPAPDGSVQASSAIAEALIALGLAVPGRPTPPRRAARPPRRELVPEPSREPTAIVRAAAILVASGLRFRRSTLPTLLGPVAHGIPTEAGERLEPLVAAARAAWPWIPLEGECLQRSFQLRSLLARHGWPVDWVFGVRTWPFAAHCWIQLEDRVLNDSLDRVLRYTPILTV</sequence>
<reference evidence="3 4" key="1">
    <citation type="submission" date="2017-03" db="EMBL/GenBank/DDBJ databases">
        <title>Lifting the veil on microbial sulfur biogeochemistry in mining wastewaters.</title>
        <authorList>
            <person name="Kantor R.S."/>
            <person name="Colenbrander Nelson T."/>
            <person name="Marshall S."/>
            <person name="Bennett D."/>
            <person name="Apte S."/>
            <person name="Camacho D."/>
            <person name="Thomas B.C."/>
            <person name="Warren L.A."/>
            <person name="Banfield J.F."/>
        </authorList>
    </citation>
    <scope>NUCLEOTIDE SEQUENCE [LARGE SCALE GENOMIC DNA]</scope>
    <source>
        <strain evidence="3">32-69-9</strain>
    </source>
</reference>
<feature type="compositionally biased region" description="Basic and acidic residues" evidence="1">
    <location>
        <begin position="78"/>
        <end position="87"/>
    </location>
</feature>
<dbReference type="InterPro" id="IPR053521">
    <property type="entry name" value="McjB-like"/>
</dbReference>
<dbReference type="AlphaFoldDB" id="A0A258FPM5"/>
<gene>
    <name evidence="3" type="ORF">B7Z01_05135</name>
</gene>
<proteinExistence type="predicted"/>
<dbReference type="Proteomes" id="UP000215595">
    <property type="component" value="Unassembled WGS sequence"/>
</dbReference>
<comment type="caution">
    <text evidence="3">The sequence shown here is derived from an EMBL/GenBank/DDBJ whole genome shotgun (WGS) entry which is preliminary data.</text>
</comment>
<evidence type="ECO:0000313" key="4">
    <source>
        <dbReference type="Proteomes" id="UP000215595"/>
    </source>
</evidence>
<evidence type="ECO:0000259" key="2">
    <source>
        <dbReference type="Pfam" id="PF13471"/>
    </source>
</evidence>
<dbReference type="Pfam" id="PF13471">
    <property type="entry name" value="Transglut_core3"/>
    <property type="match status" value="1"/>
</dbReference>
<evidence type="ECO:0000256" key="1">
    <source>
        <dbReference type="SAM" id="MobiDB-lite"/>
    </source>
</evidence>
<feature type="domain" description="Microcin J25-processing protein McjB C-terminal" evidence="2">
    <location>
        <begin position="107"/>
        <end position="208"/>
    </location>
</feature>
<organism evidence="3 4">
    <name type="scientific">Brevundimonas subvibrioides</name>
    <dbReference type="NCBI Taxonomy" id="74313"/>
    <lineage>
        <taxon>Bacteria</taxon>
        <taxon>Pseudomonadati</taxon>
        <taxon>Pseudomonadota</taxon>
        <taxon>Alphaproteobacteria</taxon>
        <taxon>Caulobacterales</taxon>
        <taxon>Caulobacteraceae</taxon>
        <taxon>Brevundimonas</taxon>
    </lineage>
</organism>